<dbReference type="SMART" id="SM00267">
    <property type="entry name" value="GGDEF"/>
    <property type="match status" value="1"/>
</dbReference>
<dbReference type="PANTHER" id="PTHR44757">
    <property type="entry name" value="DIGUANYLATE CYCLASE DGCP"/>
    <property type="match status" value="1"/>
</dbReference>
<dbReference type="SUPFAM" id="SSF55073">
    <property type="entry name" value="Nucleotide cyclase"/>
    <property type="match status" value="1"/>
</dbReference>
<keyword evidence="1" id="KW-0597">Phosphoprotein</keyword>
<evidence type="ECO:0000256" key="1">
    <source>
        <dbReference type="PROSITE-ProRule" id="PRU00169"/>
    </source>
</evidence>
<dbReference type="NCBIfam" id="TIGR00254">
    <property type="entry name" value="GGDEF"/>
    <property type="match status" value="1"/>
</dbReference>
<dbReference type="InterPro" id="IPR011006">
    <property type="entry name" value="CheY-like_superfamily"/>
</dbReference>
<dbReference type="SMART" id="SM00052">
    <property type="entry name" value="EAL"/>
    <property type="match status" value="1"/>
</dbReference>
<dbReference type="InterPro" id="IPR052155">
    <property type="entry name" value="Biofilm_reg_signaling"/>
</dbReference>
<dbReference type="AlphaFoldDB" id="A0A809SC86"/>
<accession>A0A809SC86</accession>
<dbReference type="Pfam" id="PF00990">
    <property type="entry name" value="GGDEF"/>
    <property type="match status" value="1"/>
</dbReference>
<dbReference type="KEGG" id="sniv:SFSGTM_04350"/>
<dbReference type="PROSITE" id="PS50110">
    <property type="entry name" value="RESPONSE_REGULATORY"/>
    <property type="match status" value="1"/>
</dbReference>
<feature type="domain" description="GGDEF" evidence="4">
    <location>
        <begin position="194"/>
        <end position="327"/>
    </location>
</feature>
<dbReference type="InterPro" id="IPR029787">
    <property type="entry name" value="Nucleotide_cyclase"/>
</dbReference>
<dbReference type="InterPro" id="IPR035919">
    <property type="entry name" value="EAL_sf"/>
</dbReference>
<dbReference type="Pfam" id="PF00072">
    <property type="entry name" value="Response_reg"/>
    <property type="match status" value="1"/>
</dbReference>
<sequence length="601" mass="67700">MDRTLLLVDDEDNVIASLVRLLRQDGYRVLTANSGKAALEVLATHSVGVILTDQRMPEMTGVTLLEKARDAYPETVRMILSGYADLTSIKAAINQGAIYKYLTKPWDDETLRADVYSAFLQFELSKKRTQLAYEIDEANKQLALINHELVMKIDEKDRRIDRIMHYDGITHLPNRSLFVERLQRALAYAERSGKSVAIMMLDLDLFKKINESLGHPVGDKLLEVVAERLQGSIRKEDAVARAGGDEFCFMMSDFSAIYEVSDKAQAFLNLLSMPFLIEGNEVFISFSIGISIYPVDGMDTTILLKNAETAMYHAKSEGRNNFQFYAEQMNASALQRLMFESNLRRALERNEFILHYQPQIYLESGQIFGVEALLRWQHPQRGLIPPSEFIPLLEETGLIIPVGEWIFRTVAAQIKEWQNTNSSILRVAVNLSAVQFRQAGLGEMIVSIMNEVGLDCASGCLEVELTESLVMKDVEGTISVLQMLHDVGMTISIDDFGTGYSSLSYLKRFPIDTLKIDQSFVRNLTIDQNDVAIVTAIIALGHGLKLRVIAEGVETVEQMECLRAMNCDEMQGYLFSKPVPADEVTRLLQQGGEYLLKKRCM</sequence>
<dbReference type="Gene3D" id="3.20.20.450">
    <property type="entry name" value="EAL domain"/>
    <property type="match status" value="1"/>
</dbReference>
<dbReference type="InterPro" id="IPR001633">
    <property type="entry name" value="EAL_dom"/>
</dbReference>
<protein>
    <recommendedName>
        <fullName evidence="7">Diguanylate cyclase/phosphodiesterase</fullName>
    </recommendedName>
</protein>
<dbReference type="InterPro" id="IPR000160">
    <property type="entry name" value="GGDEF_dom"/>
</dbReference>
<evidence type="ECO:0000313" key="5">
    <source>
        <dbReference type="EMBL" id="BBO99726.1"/>
    </source>
</evidence>
<gene>
    <name evidence="5" type="ORF">SFSGTM_04350</name>
</gene>
<evidence type="ECO:0000313" key="6">
    <source>
        <dbReference type="Proteomes" id="UP000463939"/>
    </source>
</evidence>
<dbReference type="Pfam" id="PF00563">
    <property type="entry name" value="EAL"/>
    <property type="match status" value="1"/>
</dbReference>
<evidence type="ECO:0000259" key="2">
    <source>
        <dbReference type="PROSITE" id="PS50110"/>
    </source>
</evidence>
<dbReference type="InterPro" id="IPR043128">
    <property type="entry name" value="Rev_trsase/Diguanyl_cyclase"/>
</dbReference>
<proteinExistence type="predicted"/>
<feature type="modified residue" description="4-aspartylphosphate" evidence="1">
    <location>
        <position position="53"/>
    </location>
</feature>
<organism evidence="5 6">
    <name type="scientific">Sulfuriferula nivalis</name>
    <dbReference type="NCBI Taxonomy" id="2675298"/>
    <lineage>
        <taxon>Bacteria</taxon>
        <taxon>Pseudomonadati</taxon>
        <taxon>Pseudomonadota</taxon>
        <taxon>Betaproteobacteria</taxon>
        <taxon>Nitrosomonadales</taxon>
        <taxon>Sulfuricellaceae</taxon>
        <taxon>Sulfuriferula</taxon>
    </lineage>
</organism>
<dbReference type="SMART" id="SM00448">
    <property type="entry name" value="REC"/>
    <property type="match status" value="1"/>
</dbReference>
<feature type="domain" description="EAL" evidence="3">
    <location>
        <begin position="336"/>
        <end position="592"/>
    </location>
</feature>
<dbReference type="GO" id="GO:0000160">
    <property type="term" value="P:phosphorelay signal transduction system"/>
    <property type="evidence" value="ECO:0007669"/>
    <property type="project" value="InterPro"/>
</dbReference>
<evidence type="ECO:0000259" key="4">
    <source>
        <dbReference type="PROSITE" id="PS50887"/>
    </source>
</evidence>
<evidence type="ECO:0000259" key="3">
    <source>
        <dbReference type="PROSITE" id="PS50883"/>
    </source>
</evidence>
<dbReference type="SUPFAM" id="SSF52172">
    <property type="entry name" value="CheY-like"/>
    <property type="match status" value="1"/>
</dbReference>
<dbReference type="CDD" id="cd17569">
    <property type="entry name" value="REC_HupR-like"/>
    <property type="match status" value="1"/>
</dbReference>
<dbReference type="Gene3D" id="3.40.50.2300">
    <property type="match status" value="1"/>
</dbReference>
<dbReference type="FunFam" id="3.20.20.450:FF:000001">
    <property type="entry name" value="Cyclic di-GMP phosphodiesterase yahA"/>
    <property type="match status" value="1"/>
</dbReference>
<dbReference type="InterPro" id="IPR001789">
    <property type="entry name" value="Sig_transdc_resp-reg_receiver"/>
</dbReference>
<dbReference type="PROSITE" id="PS50883">
    <property type="entry name" value="EAL"/>
    <property type="match status" value="1"/>
</dbReference>
<keyword evidence="6" id="KW-1185">Reference proteome</keyword>
<dbReference type="Gene3D" id="3.30.70.270">
    <property type="match status" value="1"/>
</dbReference>
<reference evidence="6" key="1">
    <citation type="submission" date="2019-11" db="EMBL/GenBank/DDBJ databases">
        <title>Isolation and characterization of a novel species in the genus Sulfuriferula.</title>
        <authorList>
            <person name="Mochizuki J."/>
            <person name="Kojima H."/>
            <person name="Fukui M."/>
        </authorList>
    </citation>
    <scope>NUCLEOTIDE SEQUENCE [LARGE SCALE GENOMIC DNA]</scope>
    <source>
        <strain evidence="6">SGTM</strain>
    </source>
</reference>
<dbReference type="EMBL" id="AP021881">
    <property type="protein sequence ID" value="BBO99726.1"/>
    <property type="molecule type" value="Genomic_DNA"/>
</dbReference>
<feature type="domain" description="Response regulatory" evidence="2">
    <location>
        <begin position="4"/>
        <end position="119"/>
    </location>
</feature>
<name>A0A809SC86_9PROT</name>
<dbReference type="RefSeq" id="WP_162083737.1">
    <property type="nucleotide sequence ID" value="NZ_AP021881.1"/>
</dbReference>
<dbReference type="CDD" id="cd01949">
    <property type="entry name" value="GGDEF"/>
    <property type="match status" value="1"/>
</dbReference>
<dbReference type="PANTHER" id="PTHR44757:SF2">
    <property type="entry name" value="BIOFILM ARCHITECTURE MAINTENANCE PROTEIN MBAA"/>
    <property type="match status" value="1"/>
</dbReference>
<evidence type="ECO:0008006" key="7">
    <source>
        <dbReference type="Google" id="ProtNLM"/>
    </source>
</evidence>
<dbReference type="Proteomes" id="UP000463939">
    <property type="component" value="Chromosome"/>
</dbReference>
<dbReference type="SUPFAM" id="SSF141868">
    <property type="entry name" value="EAL domain-like"/>
    <property type="match status" value="1"/>
</dbReference>
<dbReference type="CDD" id="cd01948">
    <property type="entry name" value="EAL"/>
    <property type="match status" value="1"/>
</dbReference>
<dbReference type="PROSITE" id="PS50887">
    <property type="entry name" value="GGDEF"/>
    <property type="match status" value="1"/>
</dbReference>